<dbReference type="EMBL" id="LJIJ01000077">
    <property type="protein sequence ID" value="ODN03345.1"/>
    <property type="molecule type" value="Genomic_DNA"/>
</dbReference>
<dbReference type="Proteomes" id="UP000094527">
    <property type="component" value="Unassembled WGS sequence"/>
</dbReference>
<evidence type="ECO:0000256" key="1">
    <source>
        <dbReference type="SAM" id="MobiDB-lite"/>
    </source>
</evidence>
<feature type="compositionally biased region" description="Polar residues" evidence="1">
    <location>
        <begin position="92"/>
        <end position="124"/>
    </location>
</feature>
<sequence>MKLPDDKNPTIVWDANKKIWVNTAADGEEDSAPAGPPPKDSDLMRGSMPNGPMSMPPLNNRNMQSVPPSANNMQTSQPNMSYQQAPAALHSLPNQMPTMNQPSQNHPGMMNVSQQQPQLSNSEQPMIPGMPPVSNNSMNKYKLQKGRSLKNSYVDVLNPNSSPRSPSEPPQLPINNVSSPQVPNLFIPPPTNSGGDGPVSFLTAPSEEGPPGQDNSQVQAPPMFNPAQFQNPGYPQGQ</sequence>
<dbReference type="AlphaFoldDB" id="A0A1D2NE17"/>
<organism evidence="2 3">
    <name type="scientific">Orchesella cincta</name>
    <name type="common">Springtail</name>
    <name type="synonym">Podura cincta</name>
    <dbReference type="NCBI Taxonomy" id="48709"/>
    <lineage>
        <taxon>Eukaryota</taxon>
        <taxon>Metazoa</taxon>
        <taxon>Ecdysozoa</taxon>
        <taxon>Arthropoda</taxon>
        <taxon>Hexapoda</taxon>
        <taxon>Collembola</taxon>
        <taxon>Entomobryomorpha</taxon>
        <taxon>Entomobryoidea</taxon>
        <taxon>Orchesellidae</taxon>
        <taxon>Orchesellinae</taxon>
        <taxon>Orchesella</taxon>
    </lineage>
</organism>
<feature type="compositionally biased region" description="Low complexity" evidence="1">
    <location>
        <begin position="44"/>
        <end position="57"/>
    </location>
</feature>
<evidence type="ECO:0000313" key="2">
    <source>
        <dbReference type="EMBL" id="ODN03345.1"/>
    </source>
</evidence>
<dbReference type="OrthoDB" id="8918678at2759"/>
<feature type="compositionally biased region" description="Polar residues" evidence="1">
    <location>
        <begin position="59"/>
        <end position="84"/>
    </location>
</feature>
<evidence type="ECO:0000313" key="3">
    <source>
        <dbReference type="Proteomes" id="UP000094527"/>
    </source>
</evidence>
<gene>
    <name evidence="2" type="ORF">Ocin01_03332</name>
</gene>
<reference evidence="2 3" key="1">
    <citation type="journal article" date="2016" name="Genome Biol. Evol.">
        <title>Gene Family Evolution Reflects Adaptation to Soil Environmental Stressors in the Genome of the Collembolan Orchesella cincta.</title>
        <authorList>
            <person name="Faddeeva-Vakhrusheva A."/>
            <person name="Derks M.F."/>
            <person name="Anvar S.Y."/>
            <person name="Agamennone V."/>
            <person name="Suring W."/>
            <person name="Smit S."/>
            <person name="van Straalen N.M."/>
            <person name="Roelofs D."/>
        </authorList>
    </citation>
    <scope>NUCLEOTIDE SEQUENCE [LARGE SCALE GENOMIC DNA]</scope>
    <source>
        <tissue evidence="2">Mixed pool</tissue>
    </source>
</reference>
<keyword evidence="3" id="KW-1185">Reference proteome</keyword>
<feature type="compositionally biased region" description="Polar residues" evidence="1">
    <location>
        <begin position="227"/>
        <end position="238"/>
    </location>
</feature>
<dbReference type="OMA" id="ETEAYKP"/>
<accession>A0A1D2NE17</accession>
<proteinExistence type="predicted"/>
<dbReference type="STRING" id="48709.A0A1D2NE17"/>
<comment type="caution">
    <text evidence="2">The sequence shown here is derived from an EMBL/GenBank/DDBJ whole genome shotgun (WGS) entry which is preliminary data.</text>
</comment>
<feature type="region of interest" description="Disordered" evidence="1">
    <location>
        <begin position="22"/>
        <end position="238"/>
    </location>
</feature>
<protein>
    <submittedName>
        <fullName evidence="2">Uncharacterized protein</fullName>
    </submittedName>
</protein>
<name>A0A1D2NE17_ORCCI</name>